<evidence type="ECO:0000313" key="2">
    <source>
        <dbReference type="Proteomes" id="UP000016932"/>
    </source>
</evidence>
<keyword evidence="2" id="KW-1185">Reference proteome</keyword>
<dbReference type="AlphaFoldDB" id="M3A5Z9"/>
<dbReference type="GeneID" id="19332775"/>
<evidence type="ECO:0000313" key="1">
    <source>
        <dbReference type="EMBL" id="EME86544.1"/>
    </source>
</evidence>
<dbReference type="KEGG" id="pfj:MYCFIDRAFT_172273"/>
<gene>
    <name evidence="1" type="ORF">MYCFIDRAFT_172273</name>
</gene>
<organism evidence="1 2">
    <name type="scientific">Pseudocercospora fijiensis (strain CIRAD86)</name>
    <name type="common">Black leaf streak disease fungus</name>
    <name type="synonym">Mycosphaerella fijiensis</name>
    <dbReference type="NCBI Taxonomy" id="383855"/>
    <lineage>
        <taxon>Eukaryota</taxon>
        <taxon>Fungi</taxon>
        <taxon>Dikarya</taxon>
        <taxon>Ascomycota</taxon>
        <taxon>Pezizomycotina</taxon>
        <taxon>Dothideomycetes</taxon>
        <taxon>Dothideomycetidae</taxon>
        <taxon>Mycosphaerellales</taxon>
        <taxon>Mycosphaerellaceae</taxon>
        <taxon>Pseudocercospora</taxon>
    </lineage>
</organism>
<reference evidence="1 2" key="1">
    <citation type="journal article" date="2012" name="PLoS Pathog.">
        <title>Diverse lifestyles and strategies of plant pathogenesis encoded in the genomes of eighteen Dothideomycetes fungi.</title>
        <authorList>
            <person name="Ohm R.A."/>
            <person name="Feau N."/>
            <person name="Henrissat B."/>
            <person name="Schoch C.L."/>
            <person name="Horwitz B.A."/>
            <person name="Barry K.W."/>
            <person name="Condon B.J."/>
            <person name="Copeland A.C."/>
            <person name="Dhillon B."/>
            <person name="Glaser F."/>
            <person name="Hesse C.N."/>
            <person name="Kosti I."/>
            <person name="LaButti K."/>
            <person name="Lindquist E.A."/>
            <person name="Lucas S."/>
            <person name="Salamov A.A."/>
            <person name="Bradshaw R.E."/>
            <person name="Ciuffetti L."/>
            <person name="Hamelin R.C."/>
            <person name="Kema G.H.J."/>
            <person name="Lawrence C."/>
            <person name="Scott J.A."/>
            <person name="Spatafora J.W."/>
            <person name="Turgeon B.G."/>
            <person name="de Wit P.J.G.M."/>
            <person name="Zhong S."/>
            <person name="Goodwin S.B."/>
            <person name="Grigoriev I.V."/>
        </authorList>
    </citation>
    <scope>NUCLEOTIDE SEQUENCE [LARGE SCALE GENOMIC DNA]</scope>
    <source>
        <strain evidence="1 2">CIRAD86</strain>
    </source>
</reference>
<proteinExistence type="predicted"/>
<name>M3A5Z9_PSEFD</name>
<protein>
    <submittedName>
        <fullName evidence="1">Uncharacterized protein</fullName>
    </submittedName>
</protein>
<dbReference type="HOGENOM" id="CLU_2980124_0_0_1"/>
<dbReference type="Proteomes" id="UP000016932">
    <property type="component" value="Unassembled WGS sequence"/>
</dbReference>
<dbReference type="EMBL" id="KB446556">
    <property type="protein sequence ID" value="EME86544.1"/>
    <property type="molecule type" value="Genomic_DNA"/>
</dbReference>
<sequence length="58" mass="6768">MPDLAPGRDLPSKPLDYRAKIRILLDTVLHPFPYRSPCLELMPPGEWYNSVWRRSSSQ</sequence>
<accession>M3A5Z9</accession>
<dbReference type="VEuPathDB" id="FungiDB:MYCFIDRAFT_172273"/>
<dbReference type="RefSeq" id="XP_007923779.1">
    <property type="nucleotide sequence ID" value="XM_007925588.1"/>
</dbReference>